<evidence type="ECO:0000313" key="1">
    <source>
        <dbReference type="EMBL" id="AYC31510.1"/>
    </source>
</evidence>
<proteinExistence type="predicted"/>
<accession>A0A385YYV6</accession>
<name>A0A385YYV6_9PSED</name>
<dbReference type="KEGG" id="pcav:D3880_03465"/>
<gene>
    <name evidence="1" type="ORF">D3880_03465</name>
</gene>
<dbReference type="Proteomes" id="UP000265560">
    <property type="component" value="Chromosome"/>
</dbReference>
<protein>
    <submittedName>
        <fullName evidence="1">DUF429 domain-containing protein</fullName>
    </submittedName>
</protein>
<dbReference type="Pfam" id="PF04250">
    <property type="entry name" value="DUF429"/>
    <property type="match status" value="1"/>
</dbReference>
<dbReference type="RefSeq" id="WP_119892136.1">
    <property type="nucleotide sequence ID" value="NZ_CP032419.1"/>
</dbReference>
<dbReference type="AlphaFoldDB" id="A0A385YYV6"/>
<dbReference type="InterPro" id="IPR007362">
    <property type="entry name" value="DUF429"/>
</dbReference>
<sequence length="244" mass="25902">MNSTFAGNPYADYLGADLTDRYAKGRRPIDVCGLHAQADGSLVAEFWHWEWDAPPAPLDVTALLPELAAARSAMLDGPQALANPGERMRQCERLCGAAGKTPDRPPVDLPFAGFVRSSVELFCALADADLPVSPDNFAGGVSEAYPGDAWKRLAPGLMNKAKPQGRQARKAILERLGVRNLPESPSHDHLDACLCALIAAAADGKVAGLAVRSLGAPLLRDSEGVWREGPMATLESIQPLALDS</sequence>
<keyword evidence="2" id="KW-1185">Reference proteome</keyword>
<dbReference type="EMBL" id="CP032419">
    <property type="protein sequence ID" value="AYC31510.1"/>
    <property type="molecule type" value="Genomic_DNA"/>
</dbReference>
<evidence type="ECO:0000313" key="2">
    <source>
        <dbReference type="Proteomes" id="UP000265560"/>
    </source>
</evidence>
<dbReference type="OrthoDB" id="5509727at2"/>
<reference evidence="2" key="1">
    <citation type="submission" date="2018-09" db="EMBL/GenBank/DDBJ databases">
        <authorList>
            <person name="Zhu H."/>
        </authorList>
    </citation>
    <scope>NUCLEOTIDE SEQUENCE [LARGE SCALE GENOMIC DNA]</scope>
    <source>
        <strain evidence="2">K2W31S-8</strain>
    </source>
</reference>
<organism evidence="1 2">
    <name type="scientific">Pseudomonas cavernae</name>
    <dbReference type="NCBI Taxonomy" id="2320867"/>
    <lineage>
        <taxon>Bacteria</taxon>
        <taxon>Pseudomonadati</taxon>
        <taxon>Pseudomonadota</taxon>
        <taxon>Gammaproteobacteria</taxon>
        <taxon>Pseudomonadales</taxon>
        <taxon>Pseudomonadaceae</taxon>
        <taxon>Pseudomonas</taxon>
    </lineage>
</organism>